<feature type="transmembrane region" description="Helical" evidence="1">
    <location>
        <begin position="71"/>
        <end position="92"/>
    </location>
</feature>
<organism evidence="2 3">
    <name type="scientific">Aeromonas hydrophila</name>
    <dbReference type="NCBI Taxonomy" id="644"/>
    <lineage>
        <taxon>Bacteria</taxon>
        <taxon>Pseudomonadati</taxon>
        <taxon>Pseudomonadota</taxon>
        <taxon>Gammaproteobacteria</taxon>
        <taxon>Aeromonadales</taxon>
        <taxon>Aeromonadaceae</taxon>
        <taxon>Aeromonas</taxon>
    </lineage>
</organism>
<evidence type="ECO:0000256" key="1">
    <source>
        <dbReference type="SAM" id="Phobius"/>
    </source>
</evidence>
<name>A0ABD7G9B7_AERHY</name>
<proteinExistence type="predicted"/>
<reference evidence="3" key="2">
    <citation type="submission" date="2018-02" db="EMBL/GenBank/DDBJ databases">
        <title>Phenotypic characterization and whole genome analysis of multidrug-resistant, extended-spectrum beta-lactamase-producing bacteria isolated from dogs in Germany.</title>
        <authorList>
            <person name="Williamson C."/>
        </authorList>
    </citation>
    <scope>NUCLEOTIDE SEQUENCE [LARGE SCALE GENOMIC DNA]</scope>
    <source>
        <strain evidence="3">AFG_SD03_1510_Ahy_093</strain>
    </source>
</reference>
<gene>
    <name evidence="2" type="ORF">C6C11_08535</name>
</gene>
<dbReference type="Proteomes" id="UP000253075">
    <property type="component" value="Unassembled WGS sequence"/>
</dbReference>
<dbReference type="AlphaFoldDB" id="A0ABD7G9B7"/>
<reference evidence="2 3" key="1">
    <citation type="journal article" date="2018" name="PLoS ONE">
        <title>Phenotypic characterization and whole genome analysis of extended-spectrum beta-lactamase-producing bacteria isolated from dogs in Germany.</title>
        <authorList>
            <person name="Boehmer T."/>
            <person name="Vogler A.J."/>
            <person name="Thomas A."/>
            <person name="Sauer S."/>
            <person name="Hergenroether M."/>
            <person name="Straubinger R.K."/>
            <person name="Birdsell D."/>
            <person name="Keim P."/>
            <person name="Sahl J.W."/>
            <person name="Williamson C.H."/>
            <person name="Riehm J.M."/>
        </authorList>
    </citation>
    <scope>NUCLEOTIDE SEQUENCE [LARGE SCALE GENOMIC DNA]</scope>
    <source>
        <strain evidence="2 3">AFG_SD03_1510_Ahy_093</strain>
    </source>
</reference>
<dbReference type="EMBL" id="PUTQ01000010">
    <property type="protein sequence ID" value="RCF50280.1"/>
    <property type="molecule type" value="Genomic_DNA"/>
</dbReference>
<evidence type="ECO:0000313" key="3">
    <source>
        <dbReference type="Proteomes" id="UP000253075"/>
    </source>
</evidence>
<keyword evidence="1" id="KW-1133">Transmembrane helix</keyword>
<evidence type="ECO:0008006" key="4">
    <source>
        <dbReference type="Google" id="ProtNLM"/>
    </source>
</evidence>
<sequence length="206" mass="22279">MPAGGGLFRLAASLFLEQTKTMATRRHGRALALLAGMVASVGLSGCMGQMGLSSMVTKGNLSVVDNRYGRAGVFVLLSPVYGLAATADLFVFNTIEFWSGKNPITGKSPALVDQKLDALIKVNQHLDPSLNKVPLAMLPQGVREVEVSYLDERTAQMEVHYLDGRSSLMRGEKRGELLDIYFDGRLVSTLTPAQLDELASRHPAMV</sequence>
<evidence type="ECO:0000313" key="2">
    <source>
        <dbReference type="EMBL" id="RCF50280.1"/>
    </source>
</evidence>
<dbReference type="RefSeq" id="WP_113994740.1">
    <property type="nucleotide sequence ID" value="NZ_JACLAM010000001.1"/>
</dbReference>
<accession>A0ABD7G9B7</accession>
<comment type="caution">
    <text evidence="2">The sequence shown here is derived from an EMBL/GenBank/DDBJ whole genome shotgun (WGS) entry which is preliminary data.</text>
</comment>
<protein>
    <recommendedName>
        <fullName evidence="4">DUF3332 domain-containing protein</fullName>
    </recommendedName>
</protein>
<dbReference type="Pfam" id="PF11810">
    <property type="entry name" value="DUF3332"/>
    <property type="match status" value="1"/>
</dbReference>
<keyword evidence="1" id="KW-0812">Transmembrane</keyword>
<keyword evidence="1" id="KW-0472">Membrane</keyword>
<feature type="transmembrane region" description="Helical" evidence="1">
    <location>
        <begin position="30"/>
        <end position="51"/>
    </location>
</feature>
<dbReference type="InterPro" id="IPR021768">
    <property type="entry name" value="DUF3332"/>
</dbReference>